<dbReference type="AlphaFoldDB" id="D4CZ42"/>
<reference evidence="3" key="1">
    <citation type="journal article" date="2011" name="Genome Biol.">
        <title>Comparative and functional genomics provide insights into the pathogenicity of dermatophytic fungi.</title>
        <authorList>
            <person name="Burmester A."/>
            <person name="Shelest E."/>
            <person name="Gloeckner G."/>
            <person name="Heddergott C."/>
            <person name="Schindler S."/>
            <person name="Staib P."/>
            <person name="Heidel A."/>
            <person name="Felder M."/>
            <person name="Petzold A."/>
            <person name="Szafranski K."/>
            <person name="Feuermann M."/>
            <person name="Pedruzzi I."/>
            <person name="Priebe S."/>
            <person name="Groth M."/>
            <person name="Winkler R."/>
            <person name="Li W."/>
            <person name="Kniemeyer O."/>
            <person name="Schroeckh V."/>
            <person name="Hertweck C."/>
            <person name="Hube B."/>
            <person name="White T.C."/>
            <person name="Platzer M."/>
            <person name="Guthke R."/>
            <person name="Heitman J."/>
            <person name="Woestemeyer J."/>
            <person name="Zipfel P.F."/>
            <person name="Monod M."/>
            <person name="Brakhage A.A."/>
        </authorList>
    </citation>
    <scope>NUCLEOTIDE SEQUENCE [LARGE SCALE GENOMIC DNA]</scope>
    <source>
        <strain evidence="3">HKI 0517</strain>
    </source>
</reference>
<sequence length="101" mass="11335">MLAKRYQAFASGGAQKEDARLAKEAEKLALQENLRKLDKEAFTDLFGDESSNNPLTIDKEEKSEMISDESGGIRRKYTQFYSNSLPVIKNTSGRKSSNLLD</sequence>
<comment type="caution">
    <text evidence="2">The sequence shown here is derived from an EMBL/GenBank/DDBJ whole genome shotgun (WGS) entry which is preliminary data.</text>
</comment>
<dbReference type="EMBL" id="ACYE01000003">
    <property type="protein sequence ID" value="EFE45141.1"/>
    <property type="molecule type" value="Genomic_DNA"/>
</dbReference>
<evidence type="ECO:0000313" key="2">
    <source>
        <dbReference type="EMBL" id="EFE45141.1"/>
    </source>
</evidence>
<evidence type="ECO:0000313" key="3">
    <source>
        <dbReference type="Proteomes" id="UP000008383"/>
    </source>
</evidence>
<dbReference type="RefSeq" id="XP_003025752.1">
    <property type="nucleotide sequence ID" value="XM_003025706.1"/>
</dbReference>
<evidence type="ECO:0000256" key="1">
    <source>
        <dbReference type="SAM" id="MobiDB-lite"/>
    </source>
</evidence>
<organism evidence="2 3">
    <name type="scientific">Trichophyton verrucosum (strain HKI 0517)</name>
    <dbReference type="NCBI Taxonomy" id="663202"/>
    <lineage>
        <taxon>Eukaryota</taxon>
        <taxon>Fungi</taxon>
        <taxon>Dikarya</taxon>
        <taxon>Ascomycota</taxon>
        <taxon>Pezizomycotina</taxon>
        <taxon>Eurotiomycetes</taxon>
        <taxon>Eurotiomycetidae</taxon>
        <taxon>Onygenales</taxon>
        <taxon>Arthrodermataceae</taxon>
        <taxon>Trichophyton</taxon>
    </lineage>
</organism>
<feature type="region of interest" description="Disordered" evidence="1">
    <location>
        <begin position="49"/>
        <end position="70"/>
    </location>
</feature>
<accession>D4CZ42</accession>
<name>D4CZ42_TRIVH</name>
<proteinExistence type="predicted"/>
<dbReference type="KEGG" id="tve:TRV_00079"/>
<keyword evidence="3" id="KW-1185">Reference proteome</keyword>
<dbReference type="GeneID" id="9581983"/>
<protein>
    <submittedName>
        <fullName evidence="2">Uncharacterized protein</fullName>
    </submittedName>
</protein>
<dbReference type="HOGENOM" id="CLU_2293746_0_0_1"/>
<gene>
    <name evidence="2" type="ORF">TRV_00079</name>
</gene>
<dbReference type="Proteomes" id="UP000008383">
    <property type="component" value="Unassembled WGS sequence"/>
</dbReference>